<reference evidence="3 4" key="1">
    <citation type="submission" date="2018-01" db="EMBL/GenBank/DDBJ databases">
        <title>Draft genome sequence of Sphaerisporangium sp. 7K107.</title>
        <authorList>
            <person name="Sahin N."/>
            <person name="Saygin H."/>
            <person name="Ay H."/>
        </authorList>
    </citation>
    <scope>NUCLEOTIDE SEQUENCE [LARGE SCALE GENOMIC DNA]</scope>
    <source>
        <strain evidence="3 4">7K107</strain>
    </source>
</reference>
<organism evidence="3 4">
    <name type="scientific">Spongiactinospora gelatinilytica</name>
    <dbReference type="NCBI Taxonomy" id="2666298"/>
    <lineage>
        <taxon>Bacteria</taxon>
        <taxon>Bacillati</taxon>
        <taxon>Actinomycetota</taxon>
        <taxon>Actinomycetes</taxon>
        <taxon>Streptosporangiales</taxon>
        <taxon>Streptosporangiaceae</taxon>
        <taxon>Spongiactinospora</taxon>
    </lineage>
</organism>
<dbReference type="EMBL" id="POUA01000156">
    <property type="protein sequence ID" value="PZG42309.1"/>
    <property type="molecule type" value="Genomic_DNA"/>
</dbReference>
<comment type="caution">
    <text evidence="3">The sequence shown here is derived from an EMBL/GenBank/DDBJ whole genome shotgun (WGS) entry which is preliminary data.</text>
</comment>
<dbReference type="SUPFAM" id="SSF55729">
    <property type="entry name" value="Acyl-CoA N-acyltransferases (Nat)"/>
    <property type="match status" value="1"/>
</dbReference>
<sequence>MAPDGSTTLTTLRTVRYDALGAEELDAWHAIRDADPRLDSPCFHPEFAAAVHATGNEVLVAVGRDAAGRVRGLLPYHRERSLIRPVGWPGADFQGPIAEPGFAFPVAGLLAGGVRQYAFDHLRDGLAGLEEFEPWVESRMVSPYVDTTGGLEGYLGRASRSGKDKMAEARRGTNKAGRELGPVRFEAQAVDEESLARVIDRKREQYAATGVRDYFAMPGRRELITRLLHTSGPGFSGMLSTVHAGPRLLAAHFGMRSGGVLHWWFPVYDPAFGTLSPGWILLREVLAAAPELGLTRIDLGRGDDDYKRRAKTGEYTVSQGMVTKGATGRLARRAGLAVQAAVKRSPLAPALRRAVRSLRSISR</sequence>
<evidence type="ECO:0000313" key="4">
    <source>
        <dbReference type="Proteomes" id="UP000248544"/>
    </source>
</evidence>
<gene>
    <name evidence="3" type="ORF">C1I98_19955</name>
</gene>
<feature type="region of interest" description="Disordered" evidence="1">
    <location>
        <begin position="156"/>
        <end position="177"/>
    </location>
</feature>
<protein>
    <submittedName>
        <fullName evidence="3">Cellulose biosynthesis protein CelD</fullName>
    </submittedName>
</protein>
<accession>A0A2W2GI83</accession>
<feature type="domain" description="BioF2-like acetyltransferase" evidence="2">
    <location>
        <begin position="166"/>
        <end position="308"/>
    </location>
</feature>
<name>A0A2W2GI83_9ACTN</name>
<evidence type="ECO:0000256" key="1">
    <source>
        <dbReference type="SAM" id="MobiDB-lite"/>
    </source>
</evidence>
<dbReference type="InterPro" id="IPR038740">
    <property type="entry name" value="BioF2-like_GNAT_dom"/>
</dbReference>
<proteinExistence type="predicted"/>
<dbReference type="RefSeq" id="WP_111168955.1">
    <property type="nucleotide sequence ID" value="NZ_POUA01000156.1"/>
</dbReference>
<dbReference type="Proteomes" id="UP000248544">
    <property type="component" value="Unassembled WGS sequence"/>
</dbReference>
<dbReference type="InterPro" id="IPR016181">
    <property type="entry name" value="Acyl_CoA_acyltransferase"/>
</dbReference>
<keyword evidence="4" id="KW-1185">Reference proteome</keyword>
<evidence type="ECO:0000313" key="3">
    <source>
        <dbReference type="EMBL" id="PZG42309.1"/>
    </source>
</evidence>
<dbReference type="Pfam" id="PF13480">
    <property type="entry name" value="Acetyltransf_6"/>
    <property type="match status" value="1"/>
</dbReference>
<dbReference type="Gene3D" id="3.40.630.30">
    <property type="match status" value="1"/>
</dbReference>
<feature type="compositionally biased region" description="Basic and acidic residues" evidence="1">
    <location>
        <begin position="161"/>
        <end position="171"/>
    </location>
</feature>
<evidence type="ECO:0000259" key="2">
    <source>
        <dbReference type="Pfam" id="PF13480"/>
    </source>
</evidence>
<dbReference type="AlphaFoldDB" id="A0A2W2GI83"/>